<organism evidence="1 2">
    <name type="scientific">Massilia orientalis</name>
    <dbReference type="NCBI Taxonomy" id="3050128"/>
    <lineage>
        <taxon>Bacteria</taxon>
        <taxon>Pseudomonadati</taxon>
        <taxon>Pseudomonadota</taxon>
        <taxon>Betaproteobacteria</taxon>
        <taxon>Burkholderiales</taxon>
        <taxon>Oxalobacteraceae</taxon>
        <taxon>Telluria group</taxon>
        <taxon>Massilia</taxon>
    </lineage>
</organism>
<sequence>METMMESTRTFAIVTMGSGDYLGSTVRDLALANALWRRGHKVVIYWMMEVNAELADPGIAHRMLCHGTRYHFATPSGFLDQCVGRLLFLLPRRLRVRTIQARSGYVDRLLRNLIHALYGRPEGDRGLARRLQRLLARDGASHVLMSFAALGPLALEAQRMSTHEFDYLLTFQGDEQFAAHAKQLGLLDEFHRLLNEAIRASAWPSVVVSADYADRIVAEMDVPRDSLAVVYNGIVQSERKVKHSFASLKSAFPGLSPHYPIVAYVGRQDAEKGIDLLLYAARLLARRNTAMQLVICGSTAKGGTYRKVLDDLATHLDLKVFHAGSISIETRDALYAHSHCVVCPSVNREPFGLVVAEAMSHGAPVLVPDYGGIGEVIRDGEKMGGLLFKAWDSGDLATQLERLLLDRPLHRRLAGNTRAIAKRFTVDNMVDAVLNLLETATRRTGASAATPDAVTDA</sequence>
<keyword evidence="1" id="KW-0808">Transferase</keyword>
<proteinExistence type="predicted"/>
<keyword evidence="2" id="KW-1185">Reference proteome</keyword>
<evidence type="ECO:0000313" key="1">
    <source>
        <dbReference type="EMBL" id="MFJ1472119.1"/>
    </source>
</evidence>
<reference evidence="1" key="1">
    <citation type="submission" date="2024-11" db="EMBL/GenBank/DDBJ databases">
        <title>Description of Massilia orientalis sp. nov., isolated from rhizosphere soil of Ageratina adenophora.</title>
        <authorList>
            <person name="Wang Y."/>
        </authorList>
    </citation>
    <scope>NUCLEOTIDE SEQUENCE</scope>
    <source>
        <strain evidence="1">YIM B02787</strain>
    </source>
</reference>
<keyword evidence="1" id="KW-0328">Glycosyltransferase</keyword>
<name>A0ACC7MKJ0_9BURK</name>
<accession>A0ACC7MKJ0</accession>
<dbReference type="EC" id="2.4.-.-" evidence="1"/>
<protein>
    <submittedName>
        <fullName evidence="1">Glycosyltransferase family 4 protein</fullName>
        <ecNumber evidence="1">2.4.-.-</ecNumber>
    </submittedName>
</protein>
<dbReference type="Proteomes" id="UP001168096">
    <property type="component" value="Unassembled WGS sequence"/>
</dbReference>
<evidence type="ECO:0000313" key="2">
    <source>
        <dbReference type="Proteomes" id="UP001168096"/>
    </source>
</evidence>
<dbReference type="EMBL" id="JASNRB020000034">
    <property type="protein sequence ID" value="MFJ1472119.1"/>
    <property type="molecule type" value="Genomic_DNA"/>
</dbReference>
<comment type="caution">
    <text evidence="1">The sequence shown here is derived from an EMBL/GenBank/DDBJ whole genome shotgun (WGS) entry which is preliminary data.</text>
</comment>
<gene>
    <name evidence="1" type="ORF">QPK29_030740</name>
</gene>